<reference evidence="1 2" key="1">
    <citation type="submission" date="2017-09" db="EMBL/GenBank/DDBJ databases">
        <title>Complete genome sequence of Verrucomicrobial strain HZ-65, isolated from freshwater.</title>
        <authorList>
            <person name="Choi A."/>
        </authorList>
    </citation>
    <scope>NUCLEOTIDE SEQUENCE [LARGE SCALE GENOMIC DNA]</scope>
    <source>
        <strain evidence="1 2">HZ-65</strain>
    </source>
</reference>
<proteinExistence type="predicted"/>
<sequence>MKTQSLKSSVKITRTLIVVVVALFAPVATSAGTRMSMPSQEKQLQSVATEWSRQASAKWSAFLSAETSITPKKCVYVNGWTLPDNPVVGQTYPLAWQGYSSGANYVMLYTKAPGGSSWISCGSGGGPAGGGWFSATGGFAFFASGTWQFAVASGGTPPTSASATLVVP</sequence>
<evidence type="ECO:0000313" key="1">
    <source>
        <dbReference type="EMBL" id="ATC63824.1"/>
    </source>
</evidence>
<protein>
    <submittedName>
        <fullName evidence="1">Uncharacterized protein</fullName>
    </submittedName>
</protein>
<gene>
    <name evidence="1" type="ORF">CMV30_07615</name>
</gene>
<dbReference type="KEGG" id="vbh:CMV30_07615"/>
<dbReference type="Proteomes" id="UP000217265">
    <property type="component" value="Chromosome"/>
</dbReference>
<organism evidence="1 2">
    <name type="scientific">Nibricoccus aquaticus</name>
    <dbReference type="NCBI Taxonomy" id="2576891"/>
    <lineage>
        <taxon>Bacteria</taxon>
        <taxon>Pseudomonadati</taxon>
        <taxon>Verrucomicrobiota</taxon>
        <taxon>Opitutia</taxon>
        <taxon>Opitutales</taxon>
        <taxon>Opitutaceae</taxon>
        <taxon>Nibricoccus</taxon>
    </lineage>
</organism>
<dbReference type="EMBL" id="CP023344">
    <property type="protein sequence ID" value="ATC63824.1"/>
    <property type="molecule type" value="Genomic_DNA"/>
</dbReference>
<dbReference type="RefSeq" id="WP_096055456.1">
    <property type="nucleotide sequence ID" value="NZ_CP023344.1"/>
</dbReference>
<accession>A0A290Q5R0</accession>
<evidence type="ECO:0000313" key="2">
    <source>
        <dbReference type="Proteomes" id="UP000217265"/>
    </source>
</evidence>
<dbReference type="AlphaFoldDB" id="A0A290Q5R0"/>
<name>A0A290Q5R0_9BACT</name>
<keyword evidence="2" id="KW-1185">Reference proteome</keyword>